<dbReference type="Proteomes" id="UP001484239">
    <property type="component" value="Unassembled WGS sequence"/>
</dbReference>
<name>A0ABU9ECT8_9BACT</name>
<gene>
    <name evidence="1" type="ORF">WI372_15210</name>
</gene>
<protein>
    <submittedName>
        <fullName evidence="1">Uncharacterized protein</fullName>
    </submittedName>
</protein>
<evidence type="ECO:0000313" key="1">
    <source>
        <dbReference type="EMBL" id="MEK9502341.1"/>
    </source>
</evidence>
<comment type="caution">
    <text evidence="1">The sequence shown here is derived from an EMBL/GenBank/DDBJ whole genome shotgun (WGS) entry which is preliminary data.</text>
</comment>
<keyword evidence="2" id="KW-1185">Reference proteome</keyword>
<dbReference type="EMBL" id="JBBHLI010000010">
    <property type="protein sequence ID" value="MEK9502341.1"/>
    <property type="molecule type" value="Genomic_DNA"/>
</dbReference>
<accession>A0ABU9ECT8</accession>
<dbReference type="RefSeq" id="WP_405287363.1">
    <property type="nucleotide sequence ID" value="NZ_JBBHLI010000010.1"/>
</dbReference>
<sequence>MGQQSPVAQVVVIASDTSGAPLYDAEVRARPEGASARELVRVTDEDGSVALALIPGQRYRIELRAGLDLVGGTVVVRTGQVDTLRYELAGPFPGVFSRWGPFSELRFDERQPRLEFSTAVGGDRAIRVDSVLVSQDRIVFTGYHHSGTTDAEFEPVLRRTGAGLVLDLERRREVNLGFGEVRTRWRAVVSELLPTRYHVTIRDAEDPSTGPAVATILWSGFVDLRRPEAFAVPVGETGRGGR</sequence>
<proteinExistence type="predicted"/>
<organism evidence="1 2">
    <name type="scientific">Gaopeijia maritima</name>
    <dbReference type="NCBI Taxonomy" id="3119007"/>
    <lineage>
        <taxon>Bacteria</taxon>
        <taxon>Pseudomonadati</taxon>
        <taxon>Gemmatimonadota</taxon>
        <taxon>Longimicrobiia</taxon>
        <taxon>Gaopeijiales</taxon>
        <taxon>Gaopeijiaceae</taxon>
        <taxon>Gaopeijia</taxon>
    </lineage>
</organism>
<reference evidence="1 2" key="1">
    <citation type="submission" date="2024-02" db="EMBL/GenBank/DDBJ databases">
        <title>A novel Gemmatimonadota bacterium.</title>
        <authorList>
            <person name="Du Z.-J."/>
            <person name="Ye Y.-Q."/>
        </authorList>
    </citation>
    <scope>NUCLEOTIDE SEQUENCE [LARGE SCALE GENOMIC DNA]</scope>
    <source>
        <strain evidence="1 2">DH-20</strain>
    </source>
</reference>
<evidence type="ECO:0000313" key="2">
    <source>
        <dbReference type="Proteomes" id="UP001484239"/>
    </source>
</evidence>